<name>A0A3S4ZTS1_9PLAT</name>
<keyword evidence="5" id="KW-0067">ATP-binding</keyword>
<keyword evidence="3" id="KW-0493">Microtubule</keyword>
<keyword evidence="6" id="KW-0243">Dynein</keyword>
<keyword evidence="7 12" id="KW-0175">Coiled coil</keyword>
<evidence type="ECO:0000256" key="10">
    <source>
        <dbReference type="ARBA" id="ARBA00023212"/>
    </source>
</evidence>
<feature type="domain" description="Dynein heavy chain linker" evidence="13">
    <location>
        <begin position="181"/>
        <end position="498"/>
    </location>
</feature>
<dbReference type="GO" id="GO:0005524">
    <property type="term" value="F:ATP binding"/>
    <property type="evidence" value="ECO:0007669"/>
    <property type="project" value="UniProtKB-KW"/>
</dbReference>
<evidence type="ECO:0000256" key="5">
    <source>
        <dbReference type="ARBA" id="ARBA00022840"/>
    </source>
</evidence>
<dbReference type="GO" id="GO:0005874">
    <property type="term" value="C:microtubule"/>
    <property type="evidence" value="ECO:0007669"/>
    <property type="project" value="UniProtKB-KW"/>
</dbReference>
<dbReference type="GO" id="GO:0030286">
    <property type="term" value="C:dynein complex"/>
    <property type="evidence" value="ECO:0007669"/>
    <property type="project" value="UniProtKB-KW"/>
</dbReference>
<keyword evidence="8" id="KW-0969">Cilium</keyword>
<evidence type="ECO:0000256" key="9">
    <source>
        <dbReference type="ARBA" id="ARBA00023175"/>
    </source>
</evidence>
<keyword evidence="2" id="KW-0963">Cytoplasm</keyword>
<evidence type="ECO:0000256" key="2">
    <source>
        <dbReference type="ARBA" id="ARBA00022490"/>
    </source>
</evidence>
<evidence type="ECO:0000256" key="6">
    <source>
        <dbReference type="ARBA" id="ARBA00023017"/>
    </source>
</evidence>
<keyword evidence="4" id="KW-0547">Nucleotide-binding</keyword>
<sequence length="498" mass="58706">MRVDLFIFICRRYDEITNQLSETPPSTEGLVQLQAYLRDVNNSLVYKLKTDVEEAAERVNFLLDCAIMPAEDLKLHSTLFFWPEHVNTVLDIATNRLGGLRDSAEEDLRSRVTQLEQRLSSSADKIEQMKKRELISQEEMAKAKQFLDDFQTEIDAFTDEANRINQEEALLQWELTCFLQLHDLRRLMDPYDKLWRTAYNFDTKNRSWLQSPYHQLNALEIENEISDMFKVIHKLTKTLVDQPGPSKVAQKIKSKLEKFQVFLPIIQVVCNPGIQARHWDQMSDIIGYDIKPRPDTNLITFLEFNLKDSLQQLEEVASAASREHQLETTMLRMKEEWNSMRFELLPYRDTAVYILSAVDDIQVLLDDHIIKAQTMRGSPYIKPFEKDMKIWEDKLVSMNDILDVWLKVQATWLYLEPIFSSEDILAQMPEEGRKFGVVDVLWRELMTESVRNPNCLVATDQRDMLRRLMDAHLLLEEIQKGLNDYLEKKRLYFPRYFY</sequence>
<dbReference type="PANTHER" id="PTHR22878">
    <property type="entry name" value="DYNEIN HEAVY CHAIN 6, AXONEMAL-LIKE-RELATED"/>
    <property type="match status" value="1"/>
</dbReference>
<keyword evidence="11" id="KW-0966">Cell projection</keyword>
<reference evidence="14" key="1">
    <citation type="submission" date="2018-11" db="EMBL/GenBank/DDBJ databases">
        <authorList>
            <consortium name="Pathogen Informatics"/>
        </authorList>
    </citation>
    <scope>NUCLEOTIDE SEQUENCE</scope>
</reference>
<feature type="coiled-coil region" evidence="12">
    <location>
        <begin position="105"/>
        <end position="167"/>
    </location>
</feature>
<dbReference type="GO" id="GO:0007018">
    <property type="term" value="P:microtubule-based movement"/>
    <property type="evidence" value="ECO:0007669"/>
    <property type="project" value="InterPro"/>
</dbReference>
<keyword evidence="15" id="KW-1185">Reference proteome</keyword>
<dbReference type="GO" id="GO:0045505">
    <property type="term" value="F:dynein intermediate chain binding"/>
    <property type="evidence" value="ECO:0007669"/>
    <property type="project" value="InterPro"/>
</dbReference>
<accession>A0A3S4ZTS1</accession>
<evidence type="ECO:0000256" key="3">
    <source>
        <dbReference type="ARBA" id="ARBA00022701"/>
    </source>
</evidence>
<dbReference type="PANTHER" id="PTHR22878:SF71">
    <property type="entry name" value="DYNEIN, AXONEMAL, HEAVY CHAIN 3"/>
    <property type="match status" value="1"/>
</dbReference>
<evidence type="ECO:0000256" key="8">
    <source>
        <dbReference type="ARBA" id="ARBA00023069"/>
    </source>
</evidence>
<dbReference type="InterPro" id="IPR026983">
    <property type="entry name" value="DHC"/>
</dbReference>
<dbReference type="InterPro" id="IPR013602">
    <property type="entry name" value="Dynein_heavy_linker"/>
</dbReference>
<keyword evidence="10" id="KW-0206">Cytoskeleton</keyword>
<proteinExistence type="predicted"/>
<evidence type="ECO:0000313" key="14">
    <source>
        <dbReference type="EMBL" id="VEL06882.1"/>
    </source>
</evidence>
<organism evidence="14 15">
    <name type="scientific">Protopolystoma xenopodis</name>
    <dbReference type="NCBI Taxonomy" id="117903"/>
    <lineage>
        <taxon>Eukaryota</taxon>
        <taxon>Metazoa</taxon>
        <taxon>Spiralia</taxon>
        <taxon>Lophotrochozoa</taxon>
        <taxon>Platyhelminthes</taxon>
        <taxon>Monogenea</taxon>
        <taxon>Polyopisthocotylea</taxon>
        <taxon>Polystomatidea</taxon>
        <taxon>Polystomatidae</taxon>
        <taxon>Protopolystoma</taxon>
    </lineage>
</organism>
<protein>
    <recommendedName>
        <fullName evidence="13">Dynein heavy chain linker domain-containing protein</fullName>
    </recommendedName>
</protein>
<evidence type="ECO:0000313" key="15">
    <source>
        <dbReference type="Proteomes" id="UP000784294"/>
    </source>
</evidence>
<evidence type="ECO:0000256" key="12">
    <source>
        <dbReference type="SAM" id="Coils"/>
    </source>
</evidence>
<evidence type="ECO:0000256" key="11">
    <source>
        <dbReference type="ARBA" id="ARBA00023273"/>
    </source>
</evidence>
<dbReference type="OrthoDB" id="5593012at2759"/>
<evidence type="ECO:0000256" key="4">
    <source>
        <dbReference type="ARBA" id="ARBA00022741"/>
    </source>
</evidence>
<dbReference type="Gene3D" id="1.10.287.2620">
    <property type="match status" value="1"/>
</dbReference>
<comment type="caution">
    <text evidence="14">The sequence shown here is derived from an EMBL/GenBank/DDBJ whole genome shotgun (WGS) entry which is preliminary data.</text>
</comment>
<dbReference type="Pfam" id="PF08393">
    <property type="entry name" value="DHC_N2"/>
    <property type="match status" value="1"/>
</dbReference>
<evidence type="ECO:0000256" key="1">
    <source>
        <dbReference type="ARBA" id="ARBA00004430"/>
    </source>
</evidence>
<dbReference type="EMBL" id="CAAALY010000572">
    <property type="protein sequence ID" value="VEL06882.1"/>
    <property type="molecule type" value="Genomic_DNA"/>
</dbReference>
<dbReference type="GO" id="GO:0051959">
    <property type="term" value="F:dynein light intermediate chain binding"/>
    <property type="evidence" value="ECO:0007669"/>
    <property type="project" value="InterPro"/>
</dbReference>
<evidence type="ECO:0000259" key="13">
    <source>
        <dbReference type="Pfam" id="PF08393"/>
    </source>
</evidence>
<dbReference type="GO" id="GO:0005930">
    <property type="term" value="C:axoneme"/>
    <property type="evidence" value="ECO:0007669"/>
    <property type="project" value="UniProtKB-SubCell"/>
</dbReference>
<dbReference type="InterPro" id="IPR042222">
    <property type="entry name" value="Dynein_2_N"/>
</dbReference>
<dbReference type="FunFam" id="1.10.287.2620:FF:000002">
    <property type="entry name" value="Dynein heavy chain 2, axonemal"/>
    <property type="match status" value="1"/>
</dbReference>
<gene>
    <name evidence="14" type="ORF">PXEA_LOCUS322</name>
</gene>
<dbReference type="FunFam" id="1.20.140.100:FF:000004">
    <property type="entry name" value="Dynein axonemal heavy chain 6"/>
    <property type="match status" value="1"/>
</dbReference>
<dbReference type="AlphaFoldDB" id="A0A3S4ZTS1"/>
<comment type="subcellular location">
    <subcellularLocation>
        <location evidence="1">Cytoplasm</location>
        <location evidence="1">Cytoskeleton</location>
        <location evidence="1">Cilium axoneme</location>
    </subcellularLocation>
</comment>
<evidence type="ECO:0000256" key="7">
    <source>
        <dbReference type="ARBA" id="ARBA00023054"/>
    </source>
</evidence>
<keyword evidence="9" id="KW-0505">Motor protein</keyword>
<dbReference type="Proteomes" id="UP000784294">
    <property type="component" value="Unassembled WGS sequence"/>
</dbReference>
<dbReference type="Gene3D" id="1.20.140.100">
    <property type="entry name" value="Dynein heavy chain, N-terminal domain 2"/>
    <property type="match status" value="1"/>
</dbReference>